<evidence type="ECO:0000256" key="10">
    <source>
        <dbReference type="ARBA" id="ARBA00023306"/>
    </source>
</evidence>
<evidence type="ECO:0000256" key="4">
    <source>
        <dbReference type="ARBA" id="ARBA00016065"/>
    </source>
</evidence>
<evidence type="ECO:0000256" key="5">
    <source>
        <dbReference type="ARBA" id="ARBA00022454"/>
    </source>
</evidence>
<evidence type="ECO:0000313" key="13">
    <source>
        <dbReference type="Proteomes" id="UP000515154"/>
    </source>
</evidence>
<proteinExistence type="inferred from homology"/>
<comment type="similarity">
    <text evidence="3 11">Belongs to the CND2 (condensin subunit 2) family.</text>
</comment>
<evidence type="ECO:0000256" key="11">
    <source>
        <dbReference type="PIRNR" id="PIRNR017126"/>
    </source>
</evidence>
<evidence type="ECO:0000256" key="6">
    <source>
        <dbReference type="ARBA" id="ARBA00022490"/>
    </source>
</evidence>
<keyword evidence="6" id="KW-0963">Cytoplasm</keyword>
<dbReference type="Pfam" id="PF05786">
    <property type="entry name" value="Cnd2"/>
    <property type="match status" value="1"/>
</dbReference>
<evidence type="ECO:0000256" key="7">
    <source>
        <dbReference type="ARBA" id="ARBA00022618"/>
    </source>
</evidence>
<organism evidence="13 14">
    <name type="scientific">Octopus sinensis</name>
    <name type="common">East Asian common octopus</name>
    <dbReference type="NCBI Taxonomy" id="2607531"/>
    <lineage>
        <taxon>Eukaryota</taxon>
        <taxon>Metazoa</taxon>
        <taxon>Spiralia</taxon>
        <taxon>Lophotrochozoa</taxon>
        <taxon>Mollusca</taxon>
        <taxon>Cephalopoda</taxon>
        <taxon>Coleoidea</taxon>
        <taxon>Octopodiformes</taxon>
        <taxon>Octopoda</taxon>
        <taxon>Incirrata</taxon>
        <taxon>Octopodidae</taxon>
        <taxon>Octopus</taxon>
    </lineage>
</organism>
<keyword evidence="9 11" id="KW-0226">DNA condensation</keyword>
<evidence type="ECO:0000256" key="8">
    <source>
        <dbReference type="ARBA" id="ARBA00022776"/>
    </source>
</evidence>
<dbReference type="AlphaFoldDB" id="A0A6P7T3Y7"/>
<evidence type="ECO:0000313" key="14">
    <source>
        <dbReference type="RefSeq" id="XP_029645032.1"/>
    </source>
</evidence>
<dbReference type="GO" id="GO:0007076">
    <property type="term" value="P:mitotic chromosome condensation"/>
    <property type="evidence" value="ECO:0007669"/>
    <property type="project" value="InterPro"/>
</dbReference>
<feature type="compositionally biased region" description="Acidic residues" evidence="12">
    <location>
        <begin position="168"/>
        <end position="188"/>
    </location>
</feature>
<comment type="subcellular location">
    <subcellularLocation>
        <location evidence="1">Chromosome</location>
    </subcellularLocation>
    <subcellularLocation>
        <location evidence="2">Cytoplasm</location>
    </subcellularLocation>
</comment>
<keyword evidence="8 11" id="KW-0498">Mitosis</keyword>
<keyword evidence="10 11" id="KW-0131">Cell cycle</keyword>
<dbReference type="PANTHER" id="PTHR13108">
    <property type="entry name" value="CONDENSIN COMPLEX SUBUNIT 2"/>
    <property type="match status" value="1"/>
</dbReference>
<dbReference type="GO" id="GO:0003682">
    <property type="term" value="F:chromatin binding"/>
    <property type="evidence" value="ECO:0007669"/>
    <property type="project" value="TreeGrafter"/>
</dbReference>
<name>A0A6P7T3Y7_9MOLL</name>
<feature type="region of interest" description="Disordered" evidence="12">
    <location>
        <begin position="158"/>
        <end position="192"/>
    </location>
</feature>
<gene>
    <name evidence="14" type="primary">LOC115219099</name>
</gene>
<dbReference type="Proteomes" id="UP000515154">
    <property type="component" value="Linkage group LG14"/>
</dbReference>
<reference evidence="14" key="1">
    <citation type="submission" date="2025-08" db="UniProtKB">
        <authorList>
            <consortium name="RefSeq"/>
        </authorList>
    </citation>
    <scope>IDENTIFICATION</scope>
</reference>
<dbReference type="GO" id="GO:0051301">
    <property type="term" value="P:cell division"/>
    <property type="evidence" value="ECO:0007669"/>
    <property type="project" value="UniProtKB-KW"/>
</dbReference>
<protein>
    <recommendedName>
        <fullName evidence="4 11">Condensin complex subunit 2</fullName>
    </recommendedName>
</protein>
<dbReference type="GO" id="GO:0005737">
    <property type="term" value="C:cytoplasm"/>
    <property type="evidence" value="ECO:0007669"/>
    <property type="project" value="UniProtKB-SubCell"/>
</dbReference>
<comment type="function">
    <text evidence="11">Regulatory subunit of the condensin complex, a complex required for conversion of interphase chromatin into mitotic-like condense chromosomes.</text>
</comment>
<keyword evidence="7 11" id="KW-0132">Cell division</keyword>
<dbReference type="RefSeq" id="XP_029645032.1">
    <property type="nucleotide sequence ID" value="XM_029789172.2"/>
</dbReference>
<dbReference type="KEGG" id="osn:115219099"/>
<evidence type="ECO:0000256" key="1">
    <source>
        <dbReference type="ARBA" id="ARBA00004286"/>
    </source>
</evidence>
<feature type="region of interest" description="Disordered" evidence="12">
    <location>
        <begin position="1"/>
        <end position="75"/>
    </location>
</feature>
<feature type="compositionally biased region" description="Low complexity" evidence="12">
    <location>
        <begin position="58"/>
        <end position="72"/>
    </location>
</feature>
<dbReference type="PIRSF" id="PIRSF017126">
    <property type="entry name" value="Condensin_H"/>
    <property type="match status" value="1"/>
</dbReference>
<dbReference type="PANTHER" id="PTHR13108:SF9">
    <property type="entry name" value="CONDENSIN COMPLEX SUBUNIT 2"/>
    <property type="match status" value="1"/>
</dbReference>
<dbReference type="InterPro" id="IPR022816">
    <property type="entry name" value="Condensin_barren_su2"/>
</dbReference>
<evidence type="ECO:0000256" key="12">
    <source>
        <dbReference type="SAM" id="MobiDB-lite"/>
    </source>
</evidence>
<sequence length="722" mass="80126">MANVFATPHVGSPGTTSRRLSLGTPALLTNKDDAEELRERRKSKLMEIQNKHLSSPLTPNKSSPKNTSSSNPLKGLSVSQLTEHYTNCVKLNAENKITTKNAFGLHLIDYMTDLLKGKKLGDFQVAGTTLDASAKIYASRVDAIHSETYKVLSTLSCGNKKKKKGDGDENGESDDNNGDDDDDDDDDAGSGSLDVVKKKKKKKRNTFIETNLQNINVEKLEIDFEMDPLFKSLTSSFAEGNSNLLLSAISCYTDCCDIVLDSSSVIKDIEDKKVHSSYRDSIDVEDIKNHVGKSKFLEAQICPTFSTFEFNDWNEQAEAMRMNDEADPEYAFDADAELENIPDGYDDGDDYAGEDNDPTAFSNDLDEDIVGTVSNKHVGGGENILSPRESSLLQKTSTNTTTSLVDFLAAAPSEYSFFNVKLLQTWKGPTHWKIHPLARLSNKSSSNKLATKKEKVLLNFSDKRDFTEEFRKGRSCVLTKKKLESFIKENTTLPKILDYEVSSLFSSFLKPNLLVRRQVCSSVNADDLVGDYDYNNCNDKENYCPAYDQAGDDDNCDDTSEDLFGFSCVTSNSSQRSDGNLTNIGGDLSKLSTLDEDGLIAQPHKVAKININYAKTAKKIDVRCLKESMWKLLSSTSENKENVDQNSASHRIALETADRIDHTQYFSEVMRKLPVSVPSFMANNISIPIAFVCLLHLANEKGLKLQTPDMKEIEICQPITTA</sequence>
<evidence type="ECO:0000256" key="2">
    <source>
        <dbReference type="ARBA" id="ARBA00004496"/>
    </source>
</evidence>
<keyword evidence="5" id="KW-0158">Chromosome</keyword>
<evidence type="ECO:0000256" key="9">
    <source>
        <dbReference type="ARBA" id="ARBA00023067"/>
    </source>
</evidence>
<evidence type="ECO:0000256" key="3">
    <source>
        <dbReference type="ARBA" id="ARBA00009471"/>
    </source>
</evidence>
<accession>A0A6P7T3Y7</accession>
<keyword evidence="13" id="KW-1185">Reference proteome</keyword>
<dbReference type="GO" id="GO:0000796">
    <property type="term" value="C:condensin complex"/>
    <property type="evidence" value="ECO:0007669"/>
    <property type="project" value="InterPro"/>
</dbReference>